<keyword evidence="6" id="KW-0067">ATP-binding</keyword>
<protein>
    <submittedName>
        <fullName evidence="12">Mevalonate kinase</fullName>
    </submittedName>
</protein>
<dbReference type="GO" id="GO:0005829">
    <property type="term" value="C:cytosol"/>
    <property type="evidence" value="ECO:0007669"/>
    <property type="project" value="TreeGrafter"/>
</dbReference>
<dbReference type="PANTHER" id="PTHR43290:SF2">
    <property type="entry name" value="MEVALONATE KINASE"/>
    <property type="match status" value="1"/>
</dbReference>
<dbReference type="Gene3D" id="3.30.230.10">
    <property type="match status" value="1"/>
</dbReference>
<dbReference type="SUPFAM" id="SSF54211">
    <property type="entry name" value="Ribosomal protein S5 domain 2-like"/>
    <property type="match status" value="1"/>
</dbReference>
<feature type="domain" description="GHMP kinase N-terminal" evidence="10">
    <location>
        <begin position="57"/>
        <end position="143"/>
    </location>
</feature>
<dbReference type="PANTHER" id="PTHR43290">
    <property type="entry name" value="MEVALONATE KINASE"/>
    <property type="match status" value="1"/>
</dbReference>
<keyword evidence="2" id="KW-0444">Lipid biosynthesis</keyword>
<dbReference type="GO" id="GO:0004496">
    <property type="term" value="F:mevalonate kinase activity"/>
    <property type="evidence" value="ECO:0007669"/>
    <property type="project" value="InterPro"/>
</dbReference>
<keyword evidence="3" id="KW-0808">Transferase</keyword>
<evidence type="ECO:0000256" key="6">
    <source>
        <dbReference type="ARBA" id="ARBA00022840"/>
    </source>
</evidence>
<dbReference type="InterPro" id="IPR006204">
    <property type="entry name" value="GHMP_kinase_N_dom"/>
</dbReference>
<dbReference type="InterPro" id="IPR006205">
    <property type="entry name" value="Mev_gal_kin"/>
</dbReference>
<dbReference type="SUPFAM" id="SSF55060">
    <property type="entry name" value="GHMP Kinase, C-terminal domain"/>
    <property type="match status" value="1"/>
</dbReference>
<dbReference type="GO" id="GO:0005524">
    <property type="term" value="F:ATP binding"/>
    <property type="evidence" value="ECO:0007669"/>
    <property type="project" value="UniProtKB-KW"/>
</dbReference>
<dbReference type="PATRIC" id="fig|1618475.3.peg.263"/>
<evidence type="ECO:0000256" key="8">
    <source>
        <dbReference type="ARBA" id="ARBA00023098"/>
    </source>
</evidence>
<dbReference type="Pfam" id="PF08544">
    <property type="entry name" value="GHMP_kinases_C"/>
    <property type="match status" value="1"/>
</dbReference>
<feature type="domain" description="GHMP kinase C-terminal" evidence="11">
    <location>
        <begin position="210"/>
        <end position="278"/>
    </location>
</feature>
<dbReference type="InterPro" id="IPR036554">
    <property type="entry name" value="GHMP_kinase_C_sf"/>
</dbReference>
<dbReference type="Proteomes" id="UP000034349">
    <property type="component" value="Unassembled WGS sequence"/>
</dbReference>
<organism evidence="12 13">
    <name type="scientific">Candidatus Roizmanbacteria bacterium GW2011_GWA2_32_13</name>
    <dbReference type="NCBI Taxonomy" id="1618475"/>
    <lineage>
        <taxon>Bacteria</taxon>
        <taxon>Candidatus Roizmaniibacteriota</taxon>
    </lineage>
</organism>
<dbReference type="GO" id="GO:0019287">
    <property type="term" value="P:isopentenyl diphosphate biosynthetic process, mevalonate pathway"/>
    <property type="evidence" value="ECO:0007669"/>
    <property type="project" value="UniProtKB-UniPathway"/>
</dbReference>
<dbReference type="Pfam" id="PF00288">
    <property type="entry name" value="GHMP_kinases_N"/>
    <property type="match status" value="1"/>
</dbReference>
<dbReference type="UniPathway" id="UPA00057">
    <property type="reaction ID" value="UER00098"/>
</dbReference>
<reference evidence="12 13" key="1">
    <citation type="journal article" date="2015" name="Nature">
        <title>rRNA introns, odd ribosomes, and small enigmatic genomes across a large radiation of phyla.</title>
        <authorList>
            <person name="Brown C.T."/>
            <person name="Hug L.A."/>
            <person name="Thomas B.C."/>
            <person name="Sharon I."/>
            <person name="Castelle C.J."/>
            <person name="Singh A."/>
            <person name="Wilkins M.J."/>
            <person name="Williams K.H."/>
            <person name="Banfield J.F."/>
        </authorList>
    </citation>
    <scope>NUCLEOTIDE SEQUENCE [LARGE SCALE GENOMIC DNA]</scope>
</reference>
<evidence type="ECO:0000256" key="9">
    <source>
        <dbReference type="ARBA" id="ARBA00029438"/>
    </source>
</evidence>
<keyword evidence="4" id="KW-0547">Nucleotide-binding</keyword>
<evidence type="ECO:0000313" key="12">
    <source>
        <dbReference type="EMBL" id="KKP36385.1"/>
    </source>
</evidence>
<comment type="caution">
    <text evidence="12">The sequence shown here is derived from an EMBL/GenBank/DDBJ whole genome shotgun (WGS) entry which is preliminary data.</text>
</comment>
<accession>A0A0G0BBZ7</accession>
<dbReference type="AlphaFoldDB" id="A0A0G0BBZ7"/>
<dbReference type="EMBL" id="LBOK01000019">
    <property type="protein sequence ID" value="KKP36385.1"/>
    <property type="molecule type" value="Genomic_DNA"/>
</dbReference>
<dbReference type="Gene3D" id="3.30.70.890">
    <property type="entry name" value="GHMP kinase, C-terminal domain"/>
    <property type="match status" value="1"/>
</dbReference>
<evidence type="ECO:0000256" key="3">
    <source>
        <dbReference type="ARBA" id="ARBA00022679"/>
    </source>
</evidence>
<evidence type="ECO:0000313" key="13">
    <source>
        <dbReference type="Proteomes" id="UP000034349"/>
    </source>
</evidence>
<evidence type="ECO:0000256" key="2">
    <source>
        <dbReference type="ARBA" id="ARBA00022516"/>
    </source>
</evidence>
<comment type="pathway">
    <text evidence="9">Isoprenoid biosynthesis; isopentenyl diphosphate biosynthesis via mevalonate pathway; isopentenyl diphosphate from (R)-mevalonate: step 1/3.</text>
</comment>
<evidence type="ECO:0000256" key="1">
    <source>
        <dbReference type="ARBA" id="ARBA00022490"/>
    </source>
</evidence>
<gene>
    <name evidence="12" type="ORF">UR23_C0019G0006</name>
</gene>
<evidence type="ECO:0000256" key="4">
    <source>
        <dbReference type="ARBA" id="ARBA00022741"/>
    </source>
</evidence>
<dbReference type="InterPro" id="IPR014721">
    <property type="entry name" value="Ribsml_uS5_D2-typ_fold_subgr"/>
</dbReference>
<dbReference type="PRINTS" id="PR00959">
    <property type="entry name" value="MEVGALKINASE"/>
</dbReference>
<keyword evidence="7" id="KW-0460">Magnesium</keyword>
<evidence type="ECO:0000259" key="10">
    <source>
        <dbReference type="Pfam" id="PF00288"/>
    </source>
</evidence>
<name>A0A0G0BBZ7_9BACT</name>
<keyword evidence="1" id="KW-0963">Cytoplasm</keyword>
<dbReference type="InterPro" id="IPR013750">
    <property type="entry name" value="GHMP_kinase_C_dom"/>
</dbReference>
<dbReference type="InterPro" id="IPR020568">
    <property type="entry name" value="Ribosomal_Su5_D2-typ_SF"/>
</dbReference>
<evidence type="ECO:0000259" key="11">
    <source>
        <dbReference type="Pfam" id="PF08544"/>
    </source>
</evidence>
<keyword evidence="5 12" id="KW-0418">Kinase</keyword>
<evidence type="ECO:0000256" key="7">
    <source>
        <dbReference type="ARBA" id="ARBA00022842"/>
    </source>
</evidence>
<evidence type="ECO:0000256" key="5">
    <source>
        <dbReference type="ARBA" id="ARBA00022777"/>
    </source>
</evidence>
<sequence>MKVKASAPGKLMLFGEHAVVYNYPCIMTTVSSKVSVEAEKISSQLNIDNPQVKDNRFVEETVKLFCEKYKVDNKLLIKTYSDFSSQYGFGSSAAVTVATIRALSDLYKIKMSKKEIFDLGYKVVLNIQGVGSGFDIAAATYGGTLYFVTGGKFIEPLTVRDLYLVIGYSGIKADTTSVVNNLKLRIQNSKLKYKKIFESIKKIVEQAKVSLINSDWKKTGELMNQNHKLLQELGVSTEKLDKMCQAADDAGAFGAKLSGAGGGDCMIALVPKDKIKVVELSIIKAGGEILNVKTNI</sequence>
<dbReference type="NCBIfam" id="TIGR00549">
    <property type="entry name" value="mevalon_kin"/>
    <property type="match status" value="1"/>
</dbReference>
<proteinExistence type="predicted"/>
<keyword evidence="8" id="KW-0443">Lipid metabolism</keyword>